<dbReference type="Proteomes" id="UP000716291">
    <property type="component" value="Unassembled WGS sequence"/>
</dbReference>
<keyword evidence="2" id="KW-1185">Reference proteome</keyword>
<dbReference type="AlphaFoldDB" id="A0A9P6X7B7"/>
<evidence type="ECO:0000313" key="2">
    <source>
        <dbReference type="Proteomes" id="UP000716291"/>
    </source>
</evidence>
<name>A0A9P6X7B7_RHIOR</name>
<sequence>MNKELINKYLEFRKTSSKIGLEEALVQFRSIGQFDWKFEVLRELLYITSQVKNENSERASTTIRATVKRLNNETFLLEHNQAVIEIIELFEDIEYQESNMNITNSLVEGFVYLSTRCVLFKAVAKSNEIIKENIINQLLLCVRRLSNRFLLQLSEMIYGLVEESPEYAQLVRLKLSEMQILPDVITKITVLYCEDEIELLNGIFYQMPSWFLAQTVNSRQYFLMMKDRIISEIKISYSDNNQARVTSALRVLVGIAAFFGIKLNESEVDIFTSMLNEAQSERIVQLVLCLVLVAADQFLKRQKSLAEALYQSLQCNVSEMPLLFLVYFQTDKILEIEDTIRSILAMQVPIPRLGLFEMQKLFRSLRNTTPTISESTYF</sequence>
<accession>A0A9P6X7B7</accession>
<evidence type="ECO:0000313" key="1">
    <source>
        <dbReference type="EMBL" id="KAG1307006.1"/>
    </source>
</evidence>
<dbReference type="OrthoDB" id="3363059at2759"/>
<reference evidence="1" key="1">
    <citation type="journal article" date="2020" name="Microb. Genom.">
        <title>Genetic diversity of clinical and environmental Mucorales isolates obtained from an investigation of mucormycosis cases among solid organ transplant recipients.</title>
        <authorList>
            <person name="Nguyen M.H."/>
            <person name="Kaul D."/>
            <person name="Muto C."/>
            <person name="Cheng S.J."/>
            <person name="Richter R.A."/>
            <person name="Bruno V.M."/>
            <person name="Liu G."/>
            <person name="Beyhan S."/>
            <person name="Sundermann A.J."/>
            <person name="Mounaud S."/>
            <person name="Pasculle A.W."/>
            <person name="Nierman W.C."/>
            <person name="Driscoll E."/>
            <person name="Cumbie R."/>
            <person name="Clancy C.J."/>
            <person name="Dupont C.L."/>
        </authorList>
    </citation>
    <scope>NUCLEOTIDE SEQUENCE</scope>
    <source>
        <strain evidence="1">GL11</strain>
    </source>
</reference>
<proteinExistence type="predicted"/>
<organism evidence="1 2">
    <name type="scientific">Rhizopus oryzae</name>
    <name type="common">Mucormycosis agent</name>
    <name type="synonym">Rhizopus arrhizus var. delemar</name>
    <dbReference type="NCBI Taxonomy" id="64495"/>
    <lineage>
        <taxon>Eukaryota</taxon>
        <taxon>Fungi</taxon>
        <taxon>Fungi incertae sedis</taxon>
        <taxon>Mucoromycota</taxon>
        <taxon>Mucoromycotina</taxon>
        <taxon>Mucoromycetes</taxon>
        <taxon>Mucorales</taxon>
        <taxon>Mucorineae</taxon>
        <taxon>Rhizopodaceae</taxon>
        <taxon>Rhizopus</taxon>
    </lineage>
</organism>
<protein>
    <submittedName>
        <fullName evidence="1">Uncharacterized protein</fullName>
    </submittedName>
</protein>
<dbReference type="EMBL" id="JAANQT010001023">
    <property type="protein sequence ID" value="KAG1307006.1"/>
    <property type="molecule type" value="Genomic_DNA"/>
</dbReference>
<comment type="caution">
    <text evidence="1">The sequence shown here is derived from an EMBL/GenBank/DDBJ whole genome shotgun (WGS) entry which is preliminary data.</text>
</comment>
<gene>
    <name evidence="1" type="ORF">G6F64_007149</name>
</gene>